<accession>A0A667YX69</accession>
<name>A0A667YX69_9TELE</name>
<dbReference type="AlphaFoldDB" id="A0A667YX69"/>
<reference evidence="1" key="3">
    <citation type="submission" date="2025-09" db="UniProtKB">
        <authorList>
            <consortium name="Ensembl"/>
        </authorList>
    </citation>
    <scope>IDENTIFICATION</scope>
</reference>
<keyword evidence="2" id="KW-1185">Reference proteome</keyword>
<evidence type="ECO:0000313" key="2">
    <source>
        <dbReference type="Proteomes" id="UP000472263"/>
    </source>
</evidence>
<dbReference type="InParanoid" id="A0A667YX69"/>
<organism evidence="1 2">
    <name type="scientific">Myripristis murdjan</name>
    <name type="common">pinecone soldierfish</name>
    <dbReference type="NCBI Taxonomy" id="586833"/>
    <lineage>
        <taxon>Eukaryota</taxon>
        <taxon>Metazoa</taxon>
        <taxon>Chordata</taxon>
        <taxon>Craniata</taxon>
        <taxon>Vertebrata</taxon>
        <taxon>Euteleostomi</taxon>
        <taxon>Actinopterygii</taxon>
        <taxon>Neopterygii</taxon>
        <taxon>Teleostei</taxon>
        <taxon>Neoteleostei</taxon>
        <taxon>Acanthomorphata</taxon>
        <taxon>Holocentriformes</taxon>
        <taxon>Holocentridae</taxon>
        <taxon>Myripristis</taxon>
    </lineage>
</organism>
<sequence length="43" mass="5026">DRLRTRWSDYTSGLAWECLGISQMELVGRQKGIIQMAKVRQFP</sequence>
<reference evidence="1" key="1">
    <citation type="submission" date="2019-06" db="EMBL/GenBank/DDBJ databases">
        <authorList>
            <consortium name="Wellcome Sanger Institute Data Sharing"/>
        </authorList>
    </citation>
    <scope>NUCLEOTIDE SEQUENCE [LARGE SCALE GENOMIC DNA]</scope>
</reference>
<protein>
    <submittedName>
        <fullName evidence="1">Uncharacterized protein</fullName>
    </submittedName>
</protein>
<reference evidence="1" key="2">
    <citation type="submission" date="2025-08" db="UniProtKB">
        <authorList>
            <consortium name="Ensembl"/>
        </authorList>
    </citation>
    <scope>IDENTIFICATION</scope>
</reference>
<proteinExistence type="predicted"/>
<dbReference type="Ensembl" id="ENSMMDT00005026254.1">
    <property type="protein sequence ID" value="ENSMMDP00005025711.1"/>
    <property type="gene ID" value="ENSMMDG00005012315.1"/>
</dbReference>
<evidence type="ECO:0000313" key="1">
    <source>
        <dbReference type="Ensembl" id="ENSMMDP00005025711.1"/>
    </source>
</evidence>
<dbReference type="Proteomes" id="UP000472263">
    <property type="component" value="Chromosome 5"/>
</dbReference>